<dbReference type="AlphaFoldDB" id="A0A1G7S5W5"/>
<accession>A0A1G7S5W5</accession>
<dbReference type="PANTHER" id="PTHR43857">
    <property type="entry name" value="BLR7761 PROTEIN"/>
    <property type="match status" value="1"/>
</dbReference>
<dbReference type="SUPFAM" id="SSF55298">
    <property type="entry name" value="YjgF-like"/>
    <property type="match status" value="1"/>
</dbReference>
<sequence>MEKKIINPWKWQDARNYVQAVEVKNATGTLYVSGQTAISDDGISSNEDMRSQLKQTIENLEKVIYQAEYELKNIVRLNIYTTSASELFQNFDIIKNWVVQNKIKQSSTVLEVKSLFETLKVELEAIVVK</sequence>
<dbReference type="EMBL" id="FNBH01000003">
    <property type="protein sequence ID" value="SDG18415.1"/>
    <property type="molecule type" value="Genomic_DNA"/>
</dbReference>
<dbReference type="Gene3D" id="3.30.1330.40">
    <property type="entry name" value="RutC-like"/>
    <property type="match status" value="1"/>
</dbReference>
<keyword evidence="3" id="KW-1185">Reference proteome</keyword>
<proteinExistence type="predicted"/>
<keyword evidence="1" id="KW-0175">Coiled coil</keyword>
<dbReference type="Proteomes" id="UP000199203">
    <property type="component" value="Unassembled WGS sequence"/>
</dbReference>
<name>A0A1G7S5W5_9FLAO</name>
<organism evidence="2 3">
    <name type="scientific">Epilithonimonas hungarica</name>
    <dbReference type="NCBI Taxonomy" id="454006"/>
    <lineage>
        <taxon>Bacteria</taxon>
        <taxon>Pseudomonadati</taxon>
        <taxon>Bacteroidota</taxon>
        <taxon>Flavobacteriia</taxon>
        <taxon>Flavobacteriales</taxon>
        <taxon>Weeksellaceae</taxon>
        <taxon>Chryseobacterium group</taxon>
        <taxon>Epilithonimonas</taxon>
    </lineage>
</organism>
<dbReference type="STRING" id="454006.SAMN05421825_2883"/>
<reference evidence="3" key="1">
    <citation type="submission" date="2016-10" db="EMBL/GenBank/DDBJ databases">
        <authorList>
            <person name="Varghese N."/>
            <person name="Submissions S."/>
        </authorList>
    </citation>
    <scope>NUCLEOTIDE SEQUENCE [LARGE SCALE GENOMIC DNA]</scope>
    <source>
        <strain evidence="3">DSM 19684</strain>
    </source>
</reference>
<protein>
    <submittedName>
        <fullName evidence="2">Enamine deaminase RidA, house cleaning of reactive enamine intermediates, YjgF/YER057c/UK114 family</fullName>
    </submittedName>
</protein>
<dbReference type="PANTHER" id="PTHR43857:SF1">
    <property type="entry name" value="YJGH FAMILY PROTEIN"/>
    <property type="match status" value="1"/>
</dbReference>
<gene>
    <name evidence="2" type="ORF">SAMN05421825_2883</name>
</gene>
<dbReference type="Pfam" id="PF01042">
    <property type="entry name" value="Ribonuc_L-PSP"/>
    <property type="match status" value="1"/>
</dbReference>
<dbReference type="InterPro" id="IPR035959">
    <property type="entry name" value="RutC-like_sf"/>
</dbReference>
<dbReference type="InterPro" id="IPR006175">
    <property type="entry name" value="YjgF/YER057c/UK114"/>
</dbReference>
<evidence type="ECO:0000256" key="1">
    <source>
        <dbReference type="SAM" id="Coils"/>
    </source>
</evidence>
<dbReference type="RefSeq" id="WP_089874108.1">
    <property type="nucleotide sequence ID" value="NZ_FNBH01000003.1"/>
</dbReference>
<evidence type="ECO:0000313" key="2">
    <source>
        <dbReference type="EMBL" id="SDG18415.1"/>
    </source>
</evidence>
<dbReference type="CDD" id="cd00448">
    <property type="entry name" value="YjgF_YER057c_UK114_family"/>
    <property type="match status" value="1"/>
</dbReference>
<evidence type="ECO:0000313" key="3">
    <source>
        <dbReference type="Proteomes" id="UP000199203"/>
    </source>
</evidence>
<feature type="coiled-coil region" evidence="1">
    <location>
        <begin position="43"/>
        <end position="70"/>
    </location>
</feature>
<dbReference type="OrthoDB" id="881979at2"/>